<keyword evidence="2" id="KW-0472">Membrane</keyword>
<dbReference type="Proteomes" id="UP001164965">
    <property type="component" value="Chromosome"/>
</dbReference>
<dbReference type="RefSeq" id="WP_265381988.1">
    <property type="nucleotide sequence ID" value="NZ_CP110615.1"/>
</dbReference>
<evidence type="ECO:0000313" key="5">
    <source>
        <dbReference type="Proteomes" id="UP001164965"/>
    </source>
</evidence>
<accession>A0ABY6NWW1</accession>
<dbReference type="EMBL" id="CP110615">
    <property type="protein sequence ID" value="UZJ23880.1"/>
    <property type="molecule type" value="Genomic_DNA"/>
</dbReference>
<dbReference type="Pfam" id="PF13462">
    <property type="entry name" value="Thioredoxin_4"/>
    <property type="match status" value="1"/>
</dbReference>
<dbReference type="CDD" id="cd02972">
    <property type="entry name" value="DsbA_family"/>
    <property type="match status" value="1"/>
</dbReference>
<keyword evidence="5" id="KW-1185">Reference proteome</keyword>
<name>A0ABY6NWW1_9NOCA</name>
<dbReference type="InterPro" id="IPR012336">
    <property type="entry name" value="Thioredoxin-like_fold"/>
</dbReference>
<organism evidence="4 5">
    <name type="scientific">Rhodococcus antarcticus</name>
    <dbReference type="NCBI Taxonomy" id="2987751"/>
    <lineage>
        <taxon>Bacteria</taxon>
        <taxon>Bacillati</taxon>
        <taxon>Actinomycetota</taxon>
        <taxon>Actinomycetes</taxon>
        <taxon>Mycobacteriales</taxon>
        <taxon>Nocardiaceae</taxon>
        <taxon>Rhodococcus</taxon>
    </lineage>
</organism>
<feature type="transmembrane region" description="Helical" evidence="2">
    <location>
        <begin position="42"/>
        <end position="61"/>
    </location>
</feature>
<feature type="domain" description="Thioredoxin-like fold" evidence="3">
    <location>
        <begin position="88"/>
        <end position="253"/>
    </location>
</feature>
<gene>
    <name evidence="4" type="ORF">RHODO2019_11840</name>
</gene>
<evidence type="ECO:0000313" key="4">
    <source>
        <dbReference type="EMBL" id="UZJ23880.1"/>
    </source>
</evidence>
<feature type="compositionally biased region" description="Gly residues" evidence="1">
    <location>
        <begin position="13"/>
        <end position="26"/>
    </location>
</feature>
<keyword evidence="2" id="KW-1133">Transmembrane helix</keyword>
<proteinExistence type="predicted"/>
<evidence type="ECO:0000259" key="3">
    <source>
        <dbReference type="Pfam" id="PF13462"/>
    </source>
</evidence>
<evidence type="ECO:0000256" key="2">
    <source>
        <dbReference type="SAM" id="Phobius"/>
    </source>
</evidence>
<protein>
    <submittedName>
        <fullName evidence="4">DsbA family protein</fullName>
    </submittedName>
</protein>
<dbReference type="Gene3D" id="3.40.30.10">
    <property type="entry name" value="Glutaredoxin"/>
    <property type="match status" value="1"/>
</dbReference>
<feature type="compositionally biased region" description="Basic and acidic residues" evidence="1">
    <location>
        <begin position="1"/>
        <end position="12"/>
    </location>
</feature>
<feature type="region of interest" description="Disordered" evidence="1">
    <location>
        <begin position="1"/>
        <end position="35"/>
    </location>
</feature>
<dbReference type="InterPro" id="IPR036249">
    <property type="entry name" value="Thioredoxin-like_sf"/>
</dbReference>
<reference evidence="4" key="1">
    <citation type="submission" date="2022-10" db="EMBL/GenBank/DDBJ databases">
        <title>Rhodococcus sp.75.</title>
        <authorList>
            <person name="Sun M."/>
        </authorList>
    </citation>
    <scope>NUCLEOTIDE SEQUENCE</scope>
    <source>
        <strain evidence="4">75</strain>
    </source>
</reference>
<evidence type="ECO:0000256" key="1">
    <source>
        <dbReference type="SAM" id="MobiDB-lite"/>
    </source>
</evidence>
<dbReference type="SUPFAM" id="SSF52833">
    <property type="entry name" value="Thioredoxin-like"/>
    <property type="match status" value="1"/>
</dbReference>
<sequence length="264" mass="26400">MSGKDSKGRGDGRPSGGVGRGGGSGRGVVTAARPTQSRRGTLVAGGAVVLVLAVVIGGVLYQRSRTAPVNDGYGSAQSAAVSVSNGVVRVGATDAPVTLDVYEDFLCPICSQFEGLYGQQVAQALDEGKVAVSYHMLDFLNSRSASKDYSSRAAGAAICVASDGTGSAFPAFHTALFATENQPKEGAGDDLSNDQLATLAGTAGASQSAQACIAAGDRTATAQAASKTGQDALQAAVGQVGTPTVLNGGTQVNINDRGWLTSLT</sequence>
<keyword evidence="2" id="KW-0812">Transmembrane</keyword>